<reference evidence="2" key="1">
    <citation type="submission" date="2021-06" db="EMBL/GenBank/DDBJ databases">
        <authorList>
            <person name="Criscuolo A."/>
        </authorList>
    </citation>
    <scope>NUCLEOTIDE SEQUENCE</scope>
    <source>
        <strain evidence="2">CIP111600</strain>
    </source>
</reference>
<evidence type="ECO:0000313" key="3">
    <source>
        <dbReference type="Proteomes" id="UP000693672"/>
    </source>
</evidence>
<name>A0A916KAL4_9BACL</name>
<evidence type="ECO:0000313" key="2">
    <source>
        <dbReference type="EMBL" id="CAG7653141.1"/>
    </source>
</evidence>
<dbReference type="Proteomes" id="UP000693672">
    <property type="component" value="Unassembled WGS sequence"/>
</dbReference>
<protein>
    <recommendedName>
        <fullName evidence="1">DUF6602 domain-containing protein</fullName>
    </recommendedName>
</protein>
<dbReference type="EMBL" id="CAJVAS010000088">
    <property type="protein sequence ID" value="CAG7653141.1"/>
    <property type="molecule type" value="Genomic_DNA"/>
</dbReference>
<accession>A0A916KAL4</accession>
<dbReference type="CDD" id="cd21411">
    <property type="entry name" value="NucC"/>
    <property type="match status" value="1"/>
</dbReference>
<evidence type="ECO:0000259" key="1">
    <source>
        <dbReference type="Pfam" id="PF20247"/>
    </source>
</evidence>
<gene>
    <name evidence="2" type="ORF">PAESOLCIP111_06711</name>
</gene>
<dbReference type="RefSeq" id="WP_218096350.1">
    <property type="nucleotide sequence ID" value="NZ_CAJVAS010000088.1"/>
</dbReference>
<dbReference type="AlphaFoldDB" id="A0A916KAL4"/>
<dbReference type="InterPro" id="IPR046537">
    <property type="entry name" value="DUF6602"/>
</dbReference>
<sequence>MKKINLMEIFYKLQQQMISTLEASRVIIDHPGAKGDASELKWIEWLEAYLPKRYKVGKAFVVDSSNQISDQLDLVIYDQQYTPFVYVDKGTSYIPAESVYAIFEVKQSLNTENIKYAGEKFESVRRLNRTSAEIYHLGGRSKKEHFRILSGFICLSSDFSPAFSDTSKKHILALESHQHMDLGCVLQEGSFSVSYDGKSNIEFSSREETLIFFFFRLVTELQKLGTAPAMDIEEYAKALNSI</sequence>
<proteinExistence type="predicted"/>
<organism evidence="2 3">
    <name type="scientific">Paenibacillus solanacearum</name>
    <dbReference type="NCBI Taxonomy" id="2048548"/>
    <lineage>
        <taxon>Bacteria</taxon>
        <taxon>Bacillati</taxon>
        <taxon>Bacillota</taxon>
        <taxon>Bacilli</taxon>
        <taxon>Bacillales</taxon>
        <taxon>Paenibacillaceae</taxon>
        <taxon>Paenibacillus</taxon>
    </lineage>
</organism>
<keyword evidence="3" id="KW-1185">Reference proteome</keyword>
<dbReference type="Pfam" id="PF20247">
    <property type="entry name" value="DUF6602"/>
    <property type="match status" value="1"/>
</dbReference>
<comment type="caution">
    <text evidence="2">The sequence shown here is derived from an EMBL/GenBank/DDBJ whole genome shotgun (WGS) entry which is preliminary data.</text>
</comment>
<feature type="domain" description="DUF6602" evidence="1">
    <location>
        <begin position="25"/>
        <end position="127"/>
    </location>
</feature>